<comment type="caution">
    <text evidence="1">The sequence shown here is derived from an EMBL/GenBank/DDBJ whole genome shotgun (WGS) entry which is preliminary data.</text>
</comment>
<protein>
    <submittedName>
        <fullName evidence="1">Integrase</fullName>
    </submittedName>
</protein>
<evidence type="ECO:0000313" key="2">
    <source>
        <dbReference type="Proteomes" id="UP000026923"/>
    </source>
</evidence>
<reference evidence="1 2" key="1">
    <citation type="journal article" date="2013" name="Genome Announc.">
        <title>Draft Genome of the Nitrogen-Fixing Bacterium Pseudomonas stutzeri Strain KOS6 Isolated from Industrial Hydrocarbon Sludge.</title>
        <authorList>
            <person name="Grigoryeva T.V."/>
            <person name="Laikov A.V."/>
            <person name="Naumova R.P."/>
            <person name="Manolov A.I."/>
            <person name="Larin A.K."/>
            <person name="Karpova I.Y."/>
            <person name="Semashko T.A."/>
            <person name="Alexeev D.G."/>
            <person name="Kostryukova E.S."/>
            <person name="Muller R."/>
            <person name="Govorun V.M."/>
        </authorList>
    </citation>
    <scope>NUCLEOTIDE SEQUENCE [LARGE SCALE GENOMIC DNA]</scope>
    <source>
        <strain evidence="1 2">KOS6</strain>
    </source>
</reference>
<dbReference type="RefSeq" id="WP_003293111.1">
    <property type="nucleotide sequence ID" value="NZ_KK020677.1"/>
</dbReference>
<name>A0A061JPU8_STUST</name>
<dbReference type="eggNOG" id="COG4688">
    <property type="taxonomic scope" value="Bacteria"/>
</dbReference>
<gene>
    <name evidence="1" type="ORF">B597_014395</name>
</gene>
<dbReference type="AlphaFoldDB" id="A0A061JPU8"/>
<proteinExistence type="predicted"/>
<organism evidence="1 2">
    <name type="scientific">Stutzerimonas stutzeri KOS6</name>
    <dbReference type="NCBI Taxonomy" id="1218352"/>
    <lineage>
        <taxon>Bacteria</taxon>
        <taxon>Pseudomonadati</taxon>
        <taxon>Pseudomonadota</taxon>
        <taxon>Gammaproteobacteria</taxon>
        <taxon>Pseudomonadales</taxon>
        <taxon>Pseudomonadaceae</taxon>
        <taxon>Stutzerimonas</taxon>
    </lineage>
</organism>
<dbReference type="HOGENOM" id="CLU_028266_0_0_6"/>
<accession>A0A061JPU8</accession>
<dbReference type="Proteomes" id="UP000026923">
    <property type="component" value="Unassembled WGS sequence"/>
</dbReference>
<dbReference type="OrthoDB" id="6725579at2"/>
<dbReference type="EMBL" id="AMCZ02000018">
    <property type="protein sequence ID" value="EWC40658.1"/>
    <property type="molecule type" value="Genomic_DNA"/>
</dbReference>
<sequence length="669" mass="75219">MSNVFLFVPKTQLTCRENLNEFVLRCRDQLTVFGEDLNWHSHAWPGVGNFTKKGAPSRGYTEAQLLSADIMSFAKAYVRYQQGHNPNKLKNEFKAIRCIEEALLTVKGCADITLTDLSVLDEAGRVAAAYGSSSYQASINLVKLVEFLNESGIIAAPLVWKNPIRKPQEIHRTDAIAKQKREEKMPPEGALEAMAEMFFNDLQAPRDRFTTSIFALCASAPSRITEVQELPLNCLHRERDPKTGMERVGLRFYAGKGYESDIKWIPTVMIEVVEEAVRRLTELSAPGRKLAQWLEAHPDKFYRHEDCPNVGEHHPLTPVQALAALGLLPGNSPQSALKQMLKSYAPFKEFYAKNGFVTLAFLNEFVHSRLPKGWPWLNKERHIKYSEALCCYRRNELRDDLSTSRVIVWAPGKSTFTTDINYIDGQERSIWERYGYKNVDGTPISMASHQIRHFLNTIANRGDMGQLAIAKWSGRKNIHQNATYNHMSDEEHVEMARDAGIGTALGKVRQNLPVTLADLEAVGDGVAHVTIFGFCVHDYSMLPCQKHRDCLNCTEHACVKGEAVKLERLKAHRDAIWDQLVKAQSANEDGIYGADRWSAHQIKTLERVDQLIAILESKETLDGTIIRLNSDQEFSPLKRAIAARSAAPSLPAPKEAEPGMDELRALLGV</sequence>
<evidence type="ECO:0000313" key="1">
    <source>
        <dbReference type="EMBL" id="EWC40658.1"/>
    </source>
</evidence>